<dbReference type="GO" id="GO:0005634">
    <property type="term" value="C:nucleus"/>
    <property type="evidence" value="ECO:0007669"/>
    <property type="project" value="TreeGrafter"/>
</dbReference>
<sequence length="175" mass="19552">MSSTAAAPSFTKPTRQILSPANVSAWLHSEAYAIYTKMLMDLNECVKRKSTTEQCTVSPAVQSVISVLDKIGSYIADFPPKDLDEQRFGNKAFRDWHAKVTQEAESLLAGMLHDTQKAAAVELAAYFLDSFGNATRIDYGSGHEACFIMMICCLFRLNFFTKEDSFAVVIRLFDR</sequence>
<reference evidence="6" key="1">
    <citation type="submission" date="2022-11" db="UniProtKB">
        <authorList>
            <consortium name="WormBaseParasite"/>
        </authorList>
    </citation>
    <scope>IDENTIFICATION</scope>
</reference>
<dbReference type="InterPro" id="IPR037218">
    <property type="entry name" value="PTPA_sf"/>
</dbReference>
<evidence type="ECO:0000256" key="4">
    <source>
        <dbReference type="RuleBase" id="RU361210"/>
    </source>
</evidence>
<comment type="catalytic activity">
    <reaction evidence="4">
        <text>[protein]-peptidylproline (omega=180) = [protein]-peptidylproline (omega=0)</text>
        <dbReference type="Rhea" id="RHEA:16237"/>
        <dbReference type="Rhea" id="RHEA-COMP:10747"/>
        <dbReference type="Rhea" id="RHEA-COMP:10748"/>
        <dbReference type="ChEBI" id="CHEBI:83833"/>
        <dbReference type="ChEBI" id="CHEBI:83834"/>
        <dbReference type="EC" id="5.2.1.8"/>
    </reaction>
</comment>
<keyword evidence="4" id="KW-0963">Cytoplasm</keyword>
<evidence type="ECO:0000313" key="5">
    <source>
        <dbReference type="Proteomes" id="UP000887566"/>
    </source>
</evidence>
<dbReference type="EC" id="5.2.1.8" evidence="4"/>
<evidence type="ECO:0000313" key="6">
    <source>
        <dbReference type="WBParaSite" id="PSAMB.scaffold13059size2450.g35243.t1"/>
    </source>
</evidence>
<protein>
    <recommendedName>
        <fullName evidence="2 4">Serine/threonine-protein phosphatase 2A activator</fullName>
        <ecNumber evidence="4">5.2.1.8</ecNumber>
    </recommendedName>
    <alternativeName>
        <fullName evidence="3 4">Phosphotyrosyl phosphatase activator</fullName>
    </alternativeName>
</protein>
<keyword evidence="5" id="KW-1185">Reference proteome</keyword>
<dbReference type="Proteomes" id="UP000887566">
    <property type="component" value="Unplaced"/>
</dbReference>
<dbReference type="InterPro" id="IPR004327">
    <property type="entry name" value="Phstyr_phstse_ac"/>
</dbReference>
<evidence type="ECO:0000256" key="3">
    <source>
        <dbReference type="ARBA" id="ARBA00044820"/>
    </source>
</evidence>
<keyword evidence="4" id="KW-0413">Isomerase</keyword>
<evidence type="ECO:0000256" key="2">
    <source>
        <dbReference type="ARBA" id="ARBA00044786"/>
    </source>
</evidence>
<dbReference type="GO" id="GO:0008160">
    <property type="term" value="F:protein tyrosine phosphatase activator activity"/>
    <property type="evidence" value="ECO:0007669"/>
    <property type="project" value="TreeGrafter"/>
</dbReference>
<comment type="subcellular location">
    <subcellularLocation>
        <location evidence="4">Cytoplasm</location>
    </subcellularLocation>
</comment>
<dbReference type="PANTHER" id="PTHR10012:SF0">
    <property type="entry name" value="SERINE_THREONINE-PROTEIN PHOSPHATASE 2A ACTIVATOR"/>
    <property type="match status" value="1"/>
</dbReference>
<dbReference type="SUPFAM" id="SSF140984">
    <property type="entry name" value="PTPA-like"/>
    <property type="match status" value="1"/>
</dbReference>
<evidence type="ECO:0000256" key="1">
    <source>
        <dbReference type="ARBA" id="ARBA00011019"/>
    </source>
</evidence>
<dbReference type="GO" id="GO:0007052">
    <property type="term" value="P:mitotic spindle organization"/>
    <property type="evidence" value="ECO:0007669"/>
    <property type="project" value="TreeGrafter"/>
</dbReference>
<dbReference type="Pfam" id="PF03095">
    <property type="entry name" value="PTPA"/>
    <property type="match status" value="1"/>
</dbReference>
<comment type="similarity">
    <text evidence="1 4">Belongs to the PTPA-type PPIase family.</text>
</comment>
<proteinExistence type="inferred from homology"/>
<accession>A0A914UW15</accession>
<dbReference type="PANTHER" id="PTHR10012">
    <property type="entry name" value="SERINE/THREONINE-PROTEIN PHOSPHATASE 2A REGULATORY SUBUNIT B"/>
    <property type="match status" value="1"/>
</dbReference>
<dbReference type="GO" id="GO:0000159">
    <property type="term" value="C:protein phosphatase type 2A complex"/>
    <property type="evidence" value="ECO:0007669"/>
    <property type="project" value="TreeGrafter"/>
</dbReference>
<dbReference type="WBParaSite" id="PSAMB.scaffold13059size2450.g35243.t1">
    <property type="protein sequence ID" value="PSAMB.scaffold13059size2450.g35243.t1"/>
    <property type="gene ID" value="PSAMB.scaffold13059size2450.g35243"/>
</dbReference>
<keyword evidence="4" id="KW-0697">Rotamase</keyword>
<dbReference type="GO" id="GO:0005737">
    <property type="term" value="C:cytoplasm"/>
    <property type="evidence" value="ECO:0007669"/>
    <property type="project" value="UniProtKB-SubCell"/>
</dbReference>
<name>A0A914UW15_9BILA</name>
<comment type="function">
    <text evidence="4">PPIases accelerate the folding of proteins. It catalyzes the cis-trans isomerization of proline imidic peptide bonds in oligopeptides.</text>
</comment>
<organism evidence="5 6">
    <name type="scientific">Plectus sambesii</name>
    <dbReference type="NCBI Taxonomy" id="2011161"/>
    <lineage>
        <taxon>Eukaryota</taxon>
        <taxon>Metazoa</taxon>
        <taxon>Ecdysozoa</taxon>
        <taxon>Nematoda</taxon>
        <taxon>Chromadorea</taxon>
        <taxon>Plectida</taxon>
        <taxon>Plectina</taxon>
        <taxon>Plectoidea</taxon>
        <taxon>Plectidae</taxon>
        <taxon>Plectus</taxon>
    </lineage>
</organism>
<dbReference type="AlphaFoldDB" id="A0A914UW15"/>
<dbReference type="GO" id="GO:0003755">
    <property type="term" value="F:peptidyl-prolyl cis-trans isomerase activity"/>
    <property type="evidence" value="ECO:0007669"/>
    <property type="project" value="UniProtKB-KW"/>
</dbReference>